<keyword evidence="1" id="KW-0396">Initiation factor</keyword>
<keyword evidence="2" id="KW-1185">Reference proteome</keyword>
<comment type="caution">
    <text evidence="1">The sequence shown here is derived from an EMBL/GenBank/DDBJ whole genome shotgun (WGS) entry which is preliminary data.</text>
</comment>
<proteinExistence type="predicted"/>
<name>A0ABS8VAY4_DATST</name>
<accession>A0ABS8VAY4</accession>
<evidence type="ECO:0000313" key="2">
    <source>
        <dbReference type="Proteomes" id="UP000823775"/>
    </source>
</evidence>
<dbReference type="EMBL" id="JACEIK010004024">
    <property type="protein sequence ID" value="MCD9643894.1"/>
    <property type="molecule type" value="Genomic_DNA"/>
</dbReference>
<organism evidence="1 2">
    <name type="scientific">Datura stramonium</name>
    <name type="common">Jimsonweed</name>
    <name type="synonym">Common thornapple</name>
    <dbReference type="NCBI Taxonomy" id="4076"/>
    <lineage>
        <taxon>Eukaryota</taxon>
        <taxon>Viridiplantae</taxon>
        <taxon>Streptophyta</taxon>
        <taxon>Embryophyta</taxon>
        <taxon>Tracheophyta</taxon>
        <taxon>Spermatophyta</taxon>
        <taxon>Magnoliopsida</taxon>
        <taxon>eudicotyledons</taxon>
        <taxon>Gunneridae</taxon>
        <taxon>Pentapetalae</taxon>
        <taxon>asterids</taxon>
        <taxon>lamiids</taxon>
        <taxon>Solanales</taxon>
        <taxon>Solanaceae</taxon>
        <taxon>Solanoideae</taxon>
        <taxon>Datureae</taxon>
        <taxon>Datura</taxon>
    </lineage>
</organism>
<evidence type="ECO:0000313" key="1">
    <source>
        <dbReference type="EMBL" id="MCD9643894.1"/>
    </source>
</evidence>
<gene>
    <name evidence="1" type="primary">EIF6_3</name>
    <name evidence="1" type="ORF">HAX54_031778</name>
</gene>
<keyword evidence="1" id="KW-0648">Protein biosynthesis</keyword>
<dbReference type="Proteomes" id="UP000823775">
    <property type="component" value="Unassembled WGS sequence"/>
</dbReference>
<reference evidence="1 2" key="1">
    <citation type="journal article" date="2021" name="BMC Genomics">
        <title>Datura genome reveals duplications of psychoactive alkaloid biosynthetic genes and high mutation rate following tissue culture.</title>
        <authorList>
            <person name="Rajewski A."/>
            <person name="Carter-House D."/>
            <person name="Stajich J."/>
            <person name="Litt A."/>
        </authorList>
    </citation>
    <scope>NUCLEOTIDE SEQUENCE [LARGE SCALE GENOMIC DNA]</scope>
    <source>
        <strain evidence="1">AR-01</strain>
    </source>
</reference>
<protein>
    <submittedName>
        <fullName evidence="1">Eukaryotic translation initiation factor 6</fullName>
    </submittedName>
</protein>
<sequence>MGFTDPIVDGSNLTPQIWDLEENSWFLKRSWALLEKMHWRSSVVGKEEETRGERRFMMKDSDGEGVMMVVTFEDELAHVQGFQVIQTSINGSWSFGRLCAGR</sequence>
<dbReference type="GO" id="GO:0003743">
    <property type="term" value="F:translation initiation factor activity"/>
    <property type="evidence" value="ECO:0007669"/>
    <property type="project" value="UniProtKB-KW"/>
</dbReference>